<accession>E8U8G5</accession>
<organism evidence="4 5">
    <name type="scientific">Deinococcus maricopensis (strain DSM 21211 / LMG 22137 / NRRL B-23946 / LB-34)</name>
    <dbReference type="NCBI Taxonomy" id="709986"/>
    <lineage>
        <taxon>Bacteria</taxon>
        <taxon>Thermotogati</taxon>
        <taxon>Deinococcota</taxon>
        <taxon>Deinococci</taxon>
        <taxon>Deinococcales</taxon>
        <taxon>Deinococcaceae</taxon>
        <taxon>Deinococcus</taxon>
    </lineage>
</organism>
<dbReference type="PRINTS" id="PR00081">
    <property type="entry name" value="GDHRDH"/>
</dbReference>
<dbReference type="GO" id="GO:0016020">
    <property type="term" value="C:membrane"/>
    <property type="evidence" value="ECO:0007669"/>
    <property type="project" value="TreeGrafter"/>
</dbReference>
<dbReference type="PRINTS" id="PR00080">
    <property type="entry name" value="SDRFAMILY"/>
</dbReference>
<comment type="similarity">
    <text evidence="1 3">Belongs to the short-chain dehydrogenases/reductases (SDR) family.</text>
</comment>
<dbReference type="STRING" id="709986.Deima_1705"/>
<dbReference type="InterPro" id="IPR036291">
    <property type="entry name" value="NAD(P)-bd_dom_sf"/>
</dbReference>
<evidence type="ECO:0000256" key="2">
    <source>
        <dbReference type="ARBA" id="ARBA00023002"/>
    </source>
</evidence>
<dbReference type="Proteomes" id="UP000008635">
    <property type="component" value="Chromosome"/>
</dbReference>
<reference evidence="5" key="2">
    <citation type="submission" date="2011-01" db="EMBL/GenBank/DDBJ databases">
        <title>The complete genome of Deinococcus maricopensis DSM 21211.</title>
        <authorList>
            <consortium name="US DOE Joint Genome Institute (JGI-PGF)"/>
            <person name="Lucas S."/>
            <person name="Copeland A."/>
            <person name="Lapidus A."/>
            <person name="Goodwin L."/>
            <person name="Pitluck S."/>
            <person name="Kyrpides N."/>
            <person name="Mavromatis K."/>
            <person name="Pagani I."/>
            <person name="Ivanova N."/>
            <person name="Ovchinnikova G."/>
            <person name="Zeytun A."/>
            <person name="Detter J.C."/>
            <person name="Han C."/>
            <person name="Land M."/>
            <person name="Hauser L."/>
            <person name="Markowitz V."/>
            <person name="Cheng J.-F."/>
            <person name="Hugenholtz P."/>
            <person name="Woyke T."/>
            <person name="Wu D."/>
            <person name="Pukall R."/>
            <person name="Gehrich-Schroeter G."/>
            <person name="Brambilla E."/>
            <person name="Klenk H.-P."/>
            <person name="Eisen J.A."/>
        </authorList>
    </citation>
    <scope>NUCLEOTIDE SEQUENCE [LARGE SCALE GENOMIC DNA]</scope>
    <source>
        <strain evidence="5">DSM 21211 / LMG 22137 / NRRL B-23946 / LB-34</strain>
    </source>
</reference>
<dbReference type="Gene3D" id="3.40.50.720">
    <property type="entry name" value="NAD(P)-binding Rossmann-like Domain"/>
    <property type="match status" value="1"/>
</dbReference>
<dbReference type="CDD" id="cd05233">
    <property type="entry name" value="SDR_c"/>
    <property type="match status" value="1"/>
</dbReference>
<keyword evidence="2" id="KW-0560">Oxidoreductase</keyword>
<evidence type="ECO:0000256" key="1">
    <source>
        <dbReference type="ARBA" id="ARBA00006484"/>
    </source>
</evidence>
<dbReference type="Pfam" id="PF00106">
    <property type="entry name" value="adh_short"/>
    <property type="match status" value="1"/>
</dbReference>
<sequence>MFAKRLTLTAAALACVAAWEFRRARTRQSLRGRVVVITGASTGMGRAVALLSAERGARVVLAARDEVQLERVAQDARALGAEALVVPTDVTDRAQVQALVDAAVDRFGRVDVMFNHAGDYFVDSVEHSEEARVRALIDVNVMGVLYGVQAALPVMRRQGGGHIINTASVEGRVAFPYTGVYAGTKAFVEVLTQALRQELMHIERTGVRVSALLPAAVRTPLFDVGVNVKAGGRGAHLVRPVQEATQVARAVVDAMEVYRPVIYPLRLAQGFPVLYDLLPGLADRVHSHLRVDAHTNLMSYRERGTNSAEKPIPPVVQDGRLIG</sequence>
<dbReference type="EMBL" id="CP002454">
    <property type="protein sequence ID" value="ADV67354.1"/>
    <property type="molecule type" value="Genomic_DNA"/>
</dbReference>
<dbReference type="OrthoDB" id="9793345at2"/>
<gene>
    <name evidence="4" type="ordered locus">Deima_1705</name>
</gene>
<dbReference type="InterPro" id="IPR020904">
    <property type="entry name" value="Sc_DH/Rdtase_CS"/>
</dbReference>
<dbReference type="AlphaFoldDB" id="E8U8G5"/>
<proteinExistence type="inferred from homology"/>
<dbReference type="HOGENOM" id="CLU_010194_2_1_0"/>
<keyword evidence="5" id="KW-1185">Reference proteome</keyword>
<dbReference type="PANTHER" id="PTHR44196">
    <property type="entry name" value="DEHYDROGENASE/REDUCTASE SDR FAMILY MEMBER 7B"/>
    <property type="match status" value="1"/>
</dbReference>
<protein>
    <submittedName>
        <fullName evidence="4">Short-chain dehydrogenase/reductase SDR</fullName>
    </submittedName>
</protein>
<dbReference type="RefSeq" id="WP_013556859.1">
    <property type="nucleotide sequence ID" value="NC_014958.1"/>
</dbReference>
<dbReference type="eggNOG" id="COG4221">
    <property type="taxonomic scope" value="Bacteria"/>
</dbReference>
<dbReference type="PANTHER" id="PTHR44196:SF1">
    <property type="entry name" value="DEHYDROGENASE_REDUCTASE SDR FAMILY MEMBER 7B"/>
    <property type="match status" value="1"/>
</dbReference>
<evidence type="ECO:0000256" key="3">
    <source>
        <dbReference type="RuleBase" id="RU000363"/>
    </source>
</evidence>
<dbReference type="PROSITE" id="PS00061">
    <property type="entry name" value="ADH_SHORT"/>
    <property type="match status" value="1"/>
</dbReference>
<reference evidence="4 5" key="1">
    <citation type="journal article" date="2011" name="Stand. Genomic Sci.">
        <title>Complete genome sequence of Deinococcus maricopensis type strain (LB-34).</title>
        <authorList>
            <person name="Pukall R."/>
            <person name="Zeytun A."/>
            <person name="Lucas S."/>
            <person name="Lapidus A."/>
            <person name="Hammon N."/>
            <person name="Deshpande S."/>
            <person name="Nolan M."/>
            <person name="Cheng J.F."/>
            <person name="Pitluck S."/>
            <person name="Liolios K."/>
            <person name="Pagani I."/>
            <person name="Mikhailova N."/>
            <person name="Ivanova N."/>
            <person name="Mavromatis K."/>
            <person name="Pati A."/>
            <person name="Tapia R."/>
            <person name="Han C."/>
            <person name="Goodwin L."/>
            <person name="Chen A."/>
            <person name="Palaniappan K."/>
            <person name="Land M."/>
            <person name="Hauser L."/>
            <person name="Chang Y.J."/>
            <person name="Jeffries C.D."/>
            <person name="Brambilla E.M."/>
            <person name="Rohde M."/>
            <person name="Goker M."/>
            <person name="Detter J.C."/>
            <person name="Woyke T."/>
            <person name="Bristow J."/>
            <person name="Eisen J.A."/>
            <person name="Markowitz V."/>
            <person name="Hugenholtz P."/>
            <person name="Kyrpides N.C."/>
            <person name="Klenk H.P."/>
        </authorList>
    </citation>
    <scope>NUCLEOTIDE SEQUENCE [LARGE SCALE GENOMIC DNA]</scope>
    <source>
        <strain evidence="5">DSM 21211 / LMG 22137 / NRRL B-23946 / LB-34</strain>
    </source>
</reference>
<name>E8U8G5_DEIML</name>
<dbReference type="SUPFAM" id="SSF51735">
    <property type="entry name" value="NAD(P)-binding Rossmann-fold domains"/>
    <property type="match status" value="1"/>
</dbReference>
<dbReference type="InterPro" id="IPR002347">
    <property type="entry name" value="SDR_fam"/>
</dbReference>
<dbReference type="KEGG" id="dmr:Deima_1705"/>
<dbReference type="GO" id="GO:0016491">
    <property type="term" value="F:oxidoreductase activity"/>
    <property type="evidence" value="ECO:0007669"/>
    <property type="project" value="UniProtKB-KW"/>
</dbReference>
<evidence type="ECO:0000313" key="5">
    <source>
        <dbReference type="Proteomes" id="UP000008635"/>
    </source>
</evidence>
<evidence type="ECO:0000313" key="4">
    <source>
        <dbReference type="EMBL" id="ADV67354.1"/>
    </source>
</evidence>